<sequence length="30" mass="3321">MKKFTRNPGTSPSVLKIMAKLAFGQLFPVI</sequence>
<protein>
    <submittedName>
        <fullName evidence="1">Uncharacterized protein</fullName>
    </submittedName>
</protein>
<organism evidence="1">
    <name type="scientific">Amphimedon queenslandica</name>
    <name type="common">Sponge</name>
    <dbReference type="NCBI Taxonomy" id="400682"/>
    <lineage>
        <taxon>Eukaryota</taxon>
        <taxon>Metazoa</taxon>
        <taxon>Porifera</taxon>
        <taxon>Demospongiae</taxon>
        <taxon>Heteroscleromorpha</taxon>
        <taxon>Haplosclerida</taxon>
        <taxon>Niphatidae</taxon>
        <taxon>Amphimedon</taxon>
    </lineage>
</organism>
<dbReference type="InParanoid" id="A0A1X7V8G8"/>
<name>A0A1X7V8G8_AMPQE</name>
<dbReference type="AlphaFoldDB" id="A0A1X7V8G8"/>
<evidence type="ECO:0000313" key="1">
    <source>
        <dbReference type="EnsemblMetazoa" id="Aqu2.1.36079_001"/>
    </source>
</evidence>
<accession>A0A1X7V8G8</accession>
<reference evidence="1" key="1">
    <citation type="submission" date="2017-05" db="UniProtKB">
        <authorList>
            <consortium name="EnsemblMetazoa"/>
        </authorList>
    </citation>
    <scope>IDENTIFICATION</scope>
</reference>
<proteinExistence type="predicted"/>
<dbReference type="EnsemblMetazoa" id="Aqu2.1.36079_001">
    <property type="protein sequence ID" value="Aqu2.1.36079_001"/>
    <property type="gene ID" value="Aqu2.1.36079"/>
</dbReference>